<proteinExistence type="predicted"/>
<evidence type="ECO:0000313" key="1">
    <source>
        <dbReference type="EMBL" id="EGV63296.1"/>
    </source>
</evidence>
<dbReference type="AlphaFoldDB" id="G3B5T4"/>
<dbReference type="HOGENOM" id="CLU_374263_0_0_1"/>
<name>G3B5T4_CANTC</name>
<evidence type="ECO:0000313" key="2">
    <source>
        <dbReference type="Proteomes" id="UP000000707"/>
    </source>
</evidence>
<accession>G3B5T4</accession>
<dbReference type="eggNOG" id="ENOG502T75D">
    <property type="taxonomic scope" value="Eukaryota"/>
</dbReference>
<dbReference type="GeneID" id="18249847"/>
<organism evidence="2">
    <name type="scientific">Candida tenuis (strain ATCC 10573 / BCRC 21748 / CBS 615 / JCM 9827 / NBRC 10315 / NRRL Y-1498 / VKM Y-70)</name>
    <name type="common">Yeast</name>
    <name type="synonym">Yamadazyma tenuis</name>
    <dbReference type="NCBI Taxonomy" id="590646"/>
    <lineage>
        <taxon>Eukaryota</taxon>
        <taxon>Fungi</taxon>
        <taxon>Dikarya</taxon>
        <taxon>Ascomycota</taxon>
        <taxon>Saccharomycotina</taxon>
        <taxon>Pichiomycetes</taxon>
        <taxon>Debaryomycetaceae</taxon>
        <taxon>Yamadazyma</taxon>
    </lineage>
</organism>
<gene>
    <name evidence="1" type="ORF">CANTEDRAFT_135127</name>
</gene>
<dbReference type="EMBL" id="GL996524">
    <property type="protein sequence ID" value="EGV63296.1"/>
    <property type="molecule type" value="Genomic_DNA"/>
</dbReference>
<reference evidence="1 2" key="1">
    <citation type="journal article" date="2011" name="Proc. Natl. Acad. Sci. U.S.A.">
        <title>Comparative genomics of xylose-fermenting fungi for enhanced biofuel production.</title>
        <authorList>
            <person name="Wohlbach D.J."/>
            <person name="Kuo A."/>
            <person name="Sato T.K."/>
            <person name="Potts K.M."/>
            <person name="Salamov A.A."/>
            <person name="LaButti K.M."/>
            <person name="Sun H."/>
            <person name="Clum A."/>
            <person name="Pangilinan J.L."/>
            <person name="Lindquist E.A."/>
            <person name="Lucas S."/>
            <person name="Lapidus A."/>
            <person name="Jin M."/>
            <person name="Gunawan C."/>
            <person name="Balan V."/>
            <person name="Dale B.E."/>
            <person name="Jeffries T.W."/>
            <person name="Zinkel R."/>
            <person name="Barry K.W."/>
            <person name="Grigoriev I.V."/>
            <person name="Gasch A.P."/>
        </authorList>
    </citation>
    <scope>NUCLEOTIDE SEQUENCE [LARGE SCALE GENOMIC DNA]</scope>
    <source>
        <strain evidence="2">ATCC 10573 / BCRC 21748 / CBS 615 / JCM 9827 / NBRC 10315 / NRRL Y-1498 / VKM Y-70</strain>
    </source>
</reference>
<keyword evidence="2" id="KW-1185">Reference proteome</keyword>
<protein>
    <submittedName>
        <fullName evidence="1">Uncharacterized protein</fullName>
    </submittedName>
</protein>
<sequence length="742" mass="85931">MLKIPVTQHLRAVLQGSSTKVNLGITKNIVLRRTTTKIRQIRYNSSHQNSLVKSFPKVLLEFVKRESKFIADSLTREETSEMLSSENLKGMSSRISESLNDSVDDYNRFIKVLSFKPSDIPVSLYLHFLYEHKFSLDERTRNLFVSRLAFHNLYEHIWKVFIDESSTINDIEELAIIIGETAKENNNIDIGLLKALIEAQGNIPNQSLKAVLLDCISHNFDISRNTLSEALITYDQHPSLSKPLSVMNIYEVILILRQKLHAHEDVNAEVKTLHDLCISKKGNIAGWFAFITENIESKSLDKELLELILQMMKGAGLNDYDISRIIDLNIMSSSSIYELFQQEYVYSNISWSLNRLTNKLIDRDVDSLLSRIVLEHHNELSNDILVSCLQEMFKKEHESFLKCLRSMLDAQNHRKYEQVYKHFFETYRPNGIESILLHKAMLKTNNSHDFYLRLRVHLPIAENERRETIELYRDFITAEIRPTTVLLELIRSMMVRNRVLDANVIDELVKTSILKLTKVTPMGIQVIDEKKKIKLNNTVRAIAQSLSILETQEGMIVLNNLYQCFVNSKEFSNMDLRLRLKIYKTLLLEVFRFISRDASRNIDIGLLAKDLIIDDKIRSYICYFYEVKNCPTKSLQIVKEFADDKSKFTKNIMDGVEAGILSSKLEVDEKLELYKSFRKELSLYGFKAKIKPKNIVSLMQLVLKSQSGVLKEGSLDRILSFSLKQGVPYHVINKLVKQKRTR</sequence>
<dbReference type="Proteomes" id="UP000000707">
    <property type="component" value="Unassembled WGS sequence"/>
</dbReference>
<dbReference type="OrthoDB" id="4094279at2759"/>
<dbReference type="STRING" id="590646.G3B5T4"/>
<dbReference type="KEGG" id="cten:18249847"/>